<dbReference type="Proteomes" id="UP000326877">
    <property type="component" value="Unassembled WGS sequence"/>
</dbReference>
<evidence type="ECO:0000259" key="4">
    <source>
        <dbReference type="Pfam" id="PF00135"/>
    </source>
</evidence>
<keyword evidence="3" id="KW-0812">Transmembrane</keyword>
<feature type="transmembrane region" description="Helical" evidence="3">
    <location>
        <begin position="32"/>
        <end position="51"/>
    </location>
</feature>
<evidence type="ECO:0000256" key="2">
    <source>
        <dbReference type="ARBA" id="ARBA00022801"/>
    </source>
</evidence>
<dbReference type="InterPro" id="IPR002018">
    <property type="entry name" value="CarbesteraseB"/>
</dbReference>
<dbReference type="PANTHER" id="PTHR43142">
    <property type="entry name" value="CARBOXYLIC ESTER HYDROLASE"/>
    <property type="match status" value="1"/>
</dbReference>
<dbReference type="Pfam" id="PF00135">
    <property type="entry name" value="COesterase"/>
    <property type="match status" value="2"/>
</dbReference>
<dbReference type="GO" id="GO:0016787">
    <property type="term" value="F:hydrolase activity"/>
    <property type="evidence" value="ECO:0007669"/>
    <property type="project" value="UniProtKB-KW"/>
</dbReference>
<keyword evidence="3" id="KW-1133">Transmembrane helix</keyword>
<dbReference type="Gene3D" id="3.40.50.1820">
    <property type="entry name" value="alpha/beta hydrolase"/>
    <property type="match status" value="1"/>
</dbReference>
<keyword evidence="3" id="KW-0472">Membrane</keyword>
<organism evidence="5">
    <name type="scientific">Petromyces alliaceus</name>
    <name type="common">Aspergillus alliaceus</name>
    <dbReference type="NCBI Taxonomy" id="209559"/>
    <lineage>
        <taxon>Eukaryota</taxon>
        <taxon>Fungi</taxon>
        <taxon>Dikarya</taxon>
        <taxon>Ascomycota</taxon>
        <taxon>Pezizomycotina</taxon>
        <taxon>Eurotiomycetes</taxon>
        <taxon>Eurotiomycetidae</taxon>
        <taxon>Eurotiales</taxon>
        <taxon>Aspergillaceae</taxon>
        <taxon>Aspergillus</taxon>
        <taxon>Aspergillus subgen. Circumdati</taxon>
    </lineage>
</organism>
<keyword evidence="2 5" id="KW-0378">Hydrolase</keyword>
<sequence>MAWNTTPLFFPALLPCQCHYTGYTFLSNAPHLYNSILVVLVVLLAGLLATYSDQLGGFLALANEFTVTARQSIFPPTVTDSVRQIKCLGSYSSGVEYQSIFYAEAPSGKRRFVPPFPVKPAKGSVIDASHSGAWCPQGTGDVLPFTSRVVNISEDCLSLRVARPASIRNDAKLPVVVWIHGDIVAFSLLQGISLILYNPDGLVQQSVADGQPLIFFGFASSKAMRAALKWVGDNIEDFVTVVGQSVGASDVSLQLHRLVEHKKFPFSTQFVRMMSGGQGLNFNTMLDLVAYISAIIPKQVGCATEDDAQSLGILECLREVPFHVLTNLSFTASREARPPFGEGFFSPTFDVNFIHGRPSQLLRAVKFVKGTPVIASWMTNDGAWYVTPTTSTDQEVLDSFGLWLFGLSNSTKKKLLQLYPVEGLERLVREEYDDIWFTCPVLDFAWQYVKNEGADPSQVRLCERNSTKIHTRLRSPKTMSATIARFVARGNPEGHSSGDLVKDFLEKLSLQIFGSPNGTVPVTVAAGLQNNAPAAVEEAVYWEKLFDRCKFIHTRPDEDRSGGLSLTRTFIYAILEKS</sequence>
<accession>A0A5N7BY46</accession>
<evidence type="ECO:0000313" key="5">
    <source>
        <dbReference type="EMBL" id="KAE8386755.1"/>
    </source>
</evidence>
<protein>
    <submittedName>
        <fullName evidence="5">Alpha/Beta hydrolase protein</fullName>
    </submittedName>
</protein>
<gene>
    <name evidence="5" type="ORF">BDV23DRAFT_175181</name>
</gene>
<dbReference type="PANTHER" id="PTHR43142:SF1">
    <property type="entry name" value="CARBOXYLIC ESTER HYDROLASE"/>
    <property type="match status" value="1"/>
</dbReference>
<dbReference type="EMBL" id="ML735305">
    <property type="protein sequence ID" value="KAE8386755.1"/>
    <property type="molecule type" value="Genomic_DNA"/>
</dbReference>
<dbReference type="OrthoDB" id="408631at2759"/>
<evidence type="ECO:0000256" key="1">
    <source>
        <dbReference type="ARBA" id="ARBA00005964"/>
    </source>
</evidence>
<reference evidence="5" key="1">
    <citation type="submission" date="2019-04" db="EMBL/GenBank/DDBJ databases">
        <title>Friends and foes A comparative genomics studyof 23 Aspergillus species from section Flavi.</title>
        <authorList>
            <consortium name="DOE Joint Genome Institute"/>
            <person name="Kjaerbolling I."/>
            <person name="Vesth T."/>
            <person name="Frisvad J.C."/>
            <person name="Nybo J.L."/>
            <person name="Theobald S."/>
            <person name="Kildgaard S."/>
            <person name="Isbrandt T."/>
            <person name="Kuo A."/>
            <person name="Sato A."/>
            <person name="Lyhne E.K."/>
            <person name="Kogle M.E."/>
            <person name="Wiebenga A."/>
            <person name="Kun R.S."/>
            <person name="Lubbers R.J."/>
            <person name="Makela M.R."/>
            <person name="Barry K."/>
            <person name="Chovatia M."/>
            <person name="Clum A."/>
            <person name="Daum C."/>
            <person name="Haridas S."/>
            <person name="He G."/>
            <person name="LaButti K."/>
            <person name="Lipzen A."/>
            <person name="Mondo S."/>
            <person name="Riley R."/>
            <person name="Salamov A."/>
            <person name="Simmons B.A."/>
            <person name="Magnuson J.K."/>
            <person name="Henrissat B."/>
            <person name="Mortensen U.H."/>
            <person name="Larsen T.O."/>
            <person name="Devries R.P."/>
            <person name="Grigoriev I.V."/>
            <person name="Machida M."/>
            <person name="Baker S.E."/>
            <person name="Andersen M.R."/>
        </authorList>
    </citation>
    <scope>NUCLEOTIDE SEQUENCE [LARGE SCALE GENOMIC DNA]</scope>
    <source>
        <strain evidence="5">IBT 14317</strain>
    </source>
</reference>
<evidence type="ECO:0000256" key="3">
    <source>
        <dbReference type="SAM" id="Phobius"/>
    </source>
</evidence>
<dbReference type="InterPro" id="IPR029058">
    <property type="entry name" value="AB_hydrolase_fold"/>
</dbReference>
<dbReference type="AlphaFoldDB" id="A0A5N7BY46"/>
<feature type="domain" description="Carboxylesterase type B" evidence="4">
    <location>
        <begin position="96"/>
        <end position="186"/>
    </location>
</feature>
<feature type="domain" description="Carboxylesterase type B" evidence="4">
    <location>
        <begin position="224"/>
        <end position="393"/>
    </location>
</feature>
<dbReference type="SUPFAM" id="SSF53474">
    <property type="entry name" value="alpha/beta-Hydrolases"/>
    <property type="match status" value="1"/>
</dbReference>
<comment type="similarity">
    <text evidence="1">Belongs to the type-B carboxylesterase/lipase family.</text>
</comment>
<proteinExistence type="inferred from homology"/>
<name>A0A5N7BY46_PETAA</name>